<dbReference type="RefSeq" id="WP_274114583.1">
    <property type="nucleotide sequence ID" value="NZ_JAPCKI010000024.1"/>
</dbReference>
<dbReference type="EMBL" id="JAPCKI010000024">
    <property type="protein sequence ID" value="MDD2180531.1"/>
    <property type="molecule type" value="Genomic_DNA"/>
</dbReference>
<keyword evidence="3" id="KW-1185">Reference proteome</keyword>
<name>A0ABT5S523_9BURK</name>
<dbReference type="Gene3D" id="3.40.190.150">
    <property type="entry name" value="Bordetella uptake gene, domain 1"/>
    <property type="match status" value="1"/>
</dbReference>
<dbReference type="InterPro" id="IPR006311">
    <property type="entry name" value="TAT_signal"/>
</dbReference>
<proteinExistence type="inferred from homology"/>
<evidence type="ECO:0000313" key="2">
    <source>
        <dbReference type="EMBL" id="MDD2180531.1"/>
    </source>
</evidence>
<organism evidence="2 3">
    <name type="scientific">Acidovorax benzenivorans</name>
    <dbReference type="NCBI Taxonomy" id="2987520"/>
    <lineage>
        <taxon>Bacteria</taxon>
        <taxon>Pseudomonadati</taxon>
        <taxon>Pseudomonadota</taxon>
        <taxon>Betaproteobacteria</taxon>
        <taxon>Burkholderiales</taxon>
        <taxon>Comamonadaceae</taxon>
        <taxon>Acidovorax</taxon>
    </lineage>
</organism>
<gene>
    <name evidence="2" type="ORF">OIN59_24110</name>
</gene>
<evidence type="ECO:0000313" key="3">
    <source>
        <dbReference type="Proteomes" id="UP001148932"/>
    </source>
</evidence>
<dbReference type="InterPro" id="IPR005064">
    <property type="entry name" value="BUG"/>
</dbReference>
<dbReference type="PANTHER" id="PTHR42928:SF5">
    <property type="entry name" value="BLR1237 PROTEIN"/>
    <property type="match status" value="1"/>
</dbReference>
<reference evidence="2" key="1">
    <citation type="submission" date="2022-10" db="EMBL/GenBank/DDBJ databases">
        <title>Description of microaerobic benzene degrading bacteria.</title>
        <authorList>
            <person name="Bedics A."/>
            <person name="Tancsics A."/>
            <person name="Banerjee S."/>
        </authorList>
    </citation>
    <scope>NUCLEOTIDE SEQUENCE</scope>
    <source>
        <strain evidence="2">D2M1</strain>
    </source>
</reference>
<comment type="caution">
    <text evidence="2">The sequence shown here is derived from an EMBL/GenBank/DDBJ whole genome shotgun (WGS) entry which is preliminary data.</text>
</comment>
<dbReference type="SUPFAM" id="SSF53850">
    <property type="entry name" value="Periplasmic binding protein-like II"/>
    <property type="match status" value="1"/>
</dbReference>
<dbReference type="PROSITE" id="PS51318">
    <property type="entry name" value="TAT"/>
    <property type="match status" value="1"/>
</dbReference>
<dbReference type="Proteomes" id="UP001148932">
    <property type="component" value="Unassembled WGS sequence"/>
</dbReference>
<sequence>MTLRNITRRQLMRHAAASGVLVTMGPQAISQTDRPVRLVLPVAAGSGVDALTRAIGPALSKSLGHPIVVENLPGAGGIIGTLALTKSTPDGRTLSIVSNNHVVFPSVLKSVPFDPLGDITPISIIGTAPMVLVVNSKLPAIDSKQLIALMQAKPGLINYASGGNGTLPHLAAAMFVDEAGVKASHIPYKGVSPMVTDLIGGQVDFGILSLGAIHAQLKSGALRAIGVASAERSAAAPQIPTFKEQGLANFVIDAWFAVIGPKGIPPAEVAHIHSALTETFRSADVIASMAKQGITVALSTPDQAKAYFRSELAKYATLVKKAGVEPQ</sequence>
<dbReference type="PIRSF" id="PIRSF017082">
    <property type="entry name" value="YflP"/>
    <property type="match status" value="1"/>
</dbReference>
<comment type="similarity">
    <text evidence="1">Belongs to the UPF0065 (bug) family.</text>
</comment>
<dbReference type="CDD" id="cd13578">
    <property type="entry name" value="PBP2_Bug27"/>
    <property type="match status" value="1"/>
</dbReference>
<evidence type="ECO:0000256" key="1">
    <source>
        <dbReference type="ARBA" id="ARBA00006987"/>
    </source>
</evidence>
<dbReference type="Gene3D" id="3.40.190.10">
    <property type="entry name" value="Periplasmic binding protein-like II"/>
    <property type="match status" value="1"/>
</dbReference>
<dbReference type="Pfam" id="PF03401">
    <property type="entry name" value="TctC"/>
    <property type="match status" value="1"/>
</dbReference>
<dbReference type="InterPro" id="IPR042100">
    <property type="entry name" value="Bug_dom1"/>
</dbReference>
<protein>
    <submittedName>
        <fullName evidence="2">Tripartite tricarboxylate transporter substrate binding protein</fullName>
    </submittedName>
</protein>
<dbReference type="PANTHER" id="PTHR42928">
    <property type="entry name" value="TRICARBOXYLATE-BINDING PROTEIN"/>
    <property type="match status" value="1"/>
</dbReference>
<accession>A0ABT5S523</accession>